<evidence type="ECO:0000313" key="4">
    <source>
        <dbReference type="EMBL" id="MDA1387577.1"/>
    </source>
</evidence>
<evidence type="ECO:0000313" key="7">
    <source>
        <dbReference type="Proteomes" id="UP001183604"/>
    </source>
</evidence>
<feature type="region of interest" description="Disordered" evidence="1">
    <location>
        <begin position="75"/>
        <end position="113"/>
    </location>
</feature>
<protein>
    <submittedName>
        <fullName evidence="4">DNA/RNA non-specific endonuclease</fullName>
    </submittedName>
</protein>
<dbReference type="RefSeq" id="WP_270124082.1">
    <property type="nucleotide sequence ID" value="NZ_BAAAOM010000002.1"/>
</dbReference>
<feature type="compositionally biased region" description="Polar residues" evidence="1">
    <location>
        <begin position="246"/>
        <end position="257"/>
    </location>
</feature>
<feature type="compositionally biased region" description="Polar residues" evidence="1">
    <location>
        <begin position="125"/>
        <end position="139"/>
    </location>
</feature>
<dbReference type="Pfam" id="PF13930">
    <property type="entry name" value="Endonuclea_NS_2"/>
    <property type="match status" value="1"/>
</dbReference>
<sequence length="257" mass="28170">MTLRHFLRHTLALIALSAVLFTRHGSTNSSNSSSNSNNPNSSNPNNTVNTANTGGQTTVTGILRYAGAEYQRGRVAEAQVNNDNPNERRGTDNDEAWSQQPTQYQPNYGELDEHGRATGISITMNDSVRQATRHPTNPTGRPDIPPGYDSNDHQKGHLLGAQFGGSNNDARNFVPLFDRVNSPDMRHYENAVRRHMAANPNEDFTYTVTPVYSNTPPGNPVPTSVTMQLTDSQGNPVPLNDRDGNPHTTVSIPNVQR</sequence>
<evidence type="ECO:0000313" key="5">
    <source>
        <dbReference type="EMBL" id="MDR7336657.1"/>
    </source>
</evidence>
<organism evidence="4 6">
    <name type="scientific">Glycomyces lechevalierae</name>
    <dbReference type="NCBI Taxonomy" id="256034"/>
    <lineage>
        <taxon>Bacteria</taxon>
        <taxon>Bacillati</taxon>
        <taxon>Actinomycetota</taxon>
        <taxon>Actinomycetes</taxon>
        <taxon>Glycomycetales</taxon>
        <taxon>Glycomycetaceae</taxon>
        <taxon>Glycomyces</taxon>
    </lineage>
</organism>
<dbReference type="Proteomes" id="UP001183604">
    <property type="component" value="Unassembled WGS sequence"/>
</dbReference>
<dbReference type="Proteomes" id="UP001145799">
    <property type="component" value="Unassembled WGS sequence"/>
</dbReference>
<feature type="compositionally biased region" description="Low complexity" evidence="1">
    <location>
        <begin position="26"/>
        <end position="47"/>
    </location>
</feature>
<dbReference type="InterPro" id="IPR044927">
    <property type="entry name" value="Endonuclea_NS_2"/>
</dbReference>
<evidence type="ECO:0000256" key="2">
    <source>
        <dbReference type="SAM" id="SignalP"/>
    </source>
</evidence>
<reference evidence="4" key="1">
    <citation type="submission" date="2022-12" db="EMBL/GenBank/DDBJ databases">
        <title>Gycomyces niveus sp.nov., a novel actinomycete isolated from soil in Shouguang.</title>
        <authorList>
            <person name="Yang X."/>
        </authorList>
    </citation>
    <scope>NUCLEOTIDE SEQUENCE</scope>
    <source>
        <strain evidence="4">DSM 44724</strain>
    </source>
</reference>
<gene>
    <name evidence="5" type="ORF">J2S69_000376</name>
    <name evidence="4" type="ORF">O2L01_21465</name>
</gene>
<evidence type="ECO:0000313" key="6">
    <source>
        <dbReference type="Proteomes" id="UP001145799"/>
    </source>
</evidence>
<feature type="chain" id="PRO_5040799310" evidence="2">
    <location>
        <begin position="26"/>
        <end position="257"/>
    </location>
</feature>
<dbReference type="EMBL" id="JAPZVQ010000017">
    <property type="protein sequence ID" value="MDA1387577.1"/>
    <property type="molecule type" value="Genomic_DNA"/>
</dbReference>
<feature type="domain" description="Type VII secretion system protein EssD-like" evidence="3">
    <location>
        <begin position="102"/>
        <end position="215"/>
    </location>
</feature>
<keyword evidence="4" id="KW-0255">Endonuclease</keyword>
<dbReference type="Gene3D" id="3.40.570.10">
    <property type="entry name" value="Extracellular Endonuclease, subunit A"/>
    <property type="match status" value="1"/>
</dbReference>
<feature type="region of interest" description="Disordered" evidence="1">
    <location>
        <begin position="125"/>
        <end position="166"/>
    </location>
</feature>
<dbReference type="EMBL" id="JAVDYD010000001">
    <property type="protein sequence ID" value="MDR7336657.1"/>
    <property type="molecule type" value="Genomic_DNA"/>
</dbReference>
<keyword evidence="2" id="KW-0732">Signal</keyword>
<keyword evidence="7" id="KW-1185">Reference proteome</keyword>
<reference evidence="5 7" key="2">
    <citation type="submission" date="2023-07" db="EMBL/GenBank/DDBJ databases">
        <title>Sequencing the genomes of 1000 actinobacteria strains.</title>
        <authorList>
            <person name="Klenk H.-P."/>
        </authorList>
    </citation>
    <scope>NUCLEOTIDE SEQUENCE [LARGE SCALE GENOMIC DNA]</scope>
    <source>
        <strain evidence="5 7">DSM 44724</strain>
    </source>
</reference>
<dbReference type="AlphaFoldDB" id="A0A9X3PQV1"/>
<feature type="region of interest" description="Disordered" evidence="1">
    <location>
        <begin position="229"/>
        <end position="257"/>
    </location>
</feature>
<comment type="caution">
    <text evidence="4">The sequence shown here is derived from an EMBL/GenBank/DDBJ whole genome shotgun (WGS) entry which is preliminary data.</text>
</comment>
<proteinExistence type="predicted"/>
<dbReference type="InterPro" id="IPR044929">
    <property type="entry name" value="DNA/RNA_non-sp_Endonuclease_sf"/>
</dbReference>
<evidence type="ECO:0000259" key="3">
    <source>
        <dbReference type="Pfam" id="PF13930"/>
    </source>
</evidence>
<name>A0A9X3PQV1_9ACTN</name>
<keyword evidence="4" id="KW-0378">Hydrolase</keyword>
<accession>A0A9X3PQV1</accession>
<feature type="region of interest" description="Disordered" evidence="1">
    <location>
        <begin position="25"/>
        <end position="55"/>
    </location>
</feature>
<feature type="signal peptide" evidence="2">
    <location>
        <begin position="1"/>
        <end position="25"/>
    </location>
</feature>
<dbReference type="GO" id="GO:0004519">
    <property type="term" value="F:endonuclease activity"/>
    <property type="evidence" value="ECO:0007669"/>
    <property type="project" value="UniProtKB-KW"/>
</dbReference>
<evidence type="ECO:0000256" key="1">
    <source>
        <dbReference type="SAM" id="MobiDB-lite"/>
    </source>
</evidence>
<keyword evidence="4" id="KW-0540">Nuclease</keyword>
<feature type="compositionally biased region" description="Polar residues" evidence="1">
    <location>
        <begin position="96"/>
        <end position="106"/>
    </location>
</feature>